<proteinExistence type="predicted"/>
<sequence length="85" mass="9804">MTLERQGGWIELKSSCNANHYKIRSPPPVTDKWIWPGAGCWVHWPCLGPSYCNNKIDPTQNNTSKRLVRQLVQIVQLKYDLNGPR</sequence>
<protein>
    <submittedName>
        <fullName evidence="2">Uncharacterized protein</fullName>
    </submittedName>
</protein>
<gene>
    <name evidence="1" type="ORF">M513_07628</name>
    <name evidence="2" type="ORF">M514_07628</name>
</gene>
<reference evidence="2 3" key="1">
    <citation type="journal article" date="2014" name="Nat. Genet.">
        <title>Genome and transcriptome of the porcine whipworm Trichuris suis.</title>
        <authorList>
            <person name="Jex A.R."/>
            <person name="Nejsum P."/>
            <person name="Schwarz E.M."/>
            <person name="Hu L."/>
            <person name="Young N.D."/>
            <person name="Hall R.S."/>
            <person name="Korhonen P.K."/>
            <person name="Liao S."/>
            <person name="Thamsborg S."/>
            <person name="Xia J."/>
            <person name="Xu P."/>
            <person name="Wang S."/>
            <person name="Scheerlinck J.P."/>
            <person name="Hofmann A."/>
            <person name="Sternberg P.W."/>
            <person name="Wang J."/>
            <person name="Gasser R.B."/>
        </authorList>
    </citation>
    <scope>NUCLEOTIDE SEQUENCE [LARGE SCALE GENOMIC DNA]</scope>
    <source>
        <strain evidence="2">DCEP-RM93F</strain>
        <strain evidence="1">DCEP-RM93M</strain>
    </source>
</reference>
<evidence type="ECO:0000313" key="2">
    <source>
        <dbReference type="EMBL" id="KFD65743.1"/>
    </source>
</evidence>
<dbReference type="AlphaFoldDB" id="A0A085N8E7"/>
<organism evidence="2">
    <name type="scientific">Trichuris suis</name>
    <name type="common">pig whipworm</name>
    <dbReference type="NCBI Taxonomy" id="68888"/>
    <lineage>
        <taxon>Eukaryota</taxon>
        <taxon>Metazoa</taxon>
        <taxon>Ecdysozoa</taxon>
        <taxon>Nematoda</taxon>
        <taxon>Enoplea</taxon>
        <taxon>Dorylaimia</taxon>
        <taxon>Trichinellida</taxon>
        <taxon>Trichuridae</taxon>
        <taxon>Trichuris</taxon>
    </lineage>
</organism>
<dbReference type="Proteomes" id="UP000030758">
    <property type="component" value="Unassembled WGS sequence"/>
</dbReference>
<name>A0A085N8E7_9BILA</name>
<evidence type="ECO:0000313" key="1">
    <source>
        <dbReference type="EMBL" id="KFD51415.1"/>
    </source>
</evidence>
<accession>A0A085N8E7</accession>
<dbReference type="Proteomes" id="UP000030764">
    <property type="component" value="Unassembled WGS sequence"/>
</dbReference>
<evidence type="ECO:0000313" key="3">
    <source>
        <dbReference type="Proteomes" id="UP000030764"/>
    </source>
</evidence>
<keyword evidence="3" id="KW-1185">Reference proteome</keyword>
<dbReference type="EMBL" id="KL367533">
    <property type="protein sequence ID" value="KFD65743.1"/>
    <property type="molecule type" value="Genomic_DNA"/>
</dbReference>
<dbReference type="EMBL" id="KL363239">
    <property type="protein sequence ID" value="KFD51415.1"/>
    <property type="molecule type" value="Genomic_DNA"/>
</dbReference>